<evidence type="ECO:0000256" key="4">
    <source>
        <dbReference type="ARBA" id="ARBA00023125"/>
    </source>
</evidence>
<keyword evidence="3" id="KW-0805">Transcription regulation</keyword>
<reference evidence="7" key="1">
    <citation type="journal article" date="2014" name="Int. J. Syst. Evol. Microbiol.">
        <title>Complete genome sequence of Corynebacterium casei LMG S-19264T (=DSM 44701T), isolated from a smear-ripened cheese.</title>
        <authorList>
            <consortium name="US DOE Joint Genome Institute (JGI-PGF)"/>
            <person name="Walter F."/>
            <person name="Albersmeier A."/>
            <person name="Kalinowski J."/>
            <person name="Ruckert C."/>
        </authorList>
    </citation>
    <scope>NUCLEOTIDE SEQUENCE</scope>
    <source>
        <strain evidence="7">CGMCC 1.15085</strain>
    </source>
</reference>
<evidence type="ECO:0000259" key="6">
    <source>
        <dbReference type="PROSITE" id="PS50949"/>
    </source>
</evidence>
<dbReference type="GO" id="GO:0003700">
    <property type="term" value="F:DNA-binding transcription factor activity"/>
    <property type="evidence" value="ECO:0007669"/>
    <property type="project" value="InterPro"/>
</dbReference>
<keyword evidence="5" id="KW-0804">Transcription</keyword>
<dbReference type="GO" id="GO:0003677">
    <property type="term" value="F:DNA binding"/>
    <property type="evidence" value="ECO:0007669"/>
    <property type="project" value="UniProtKB-KW"/>
</dbReference>
<sequence>MPRVAPPTTLHLPKQDLRTAETVAARLVRMIGAGRLAPGDRLPSTRALAQASGVPRSRIVAAYELLGAGGFVRIKAGSGAVVAADAAAAESAAGAPRRSTGTSTVKRTAAGGQRPRFNLMPGAPDTSLIDRRDWRRAWRVASREVPEVDRYRPNEHPELVTALRHHLRQVRGVVADEADIVVFPGVTAALTAVLDAMAGAMPLTRAAMEDPGYSWARAPLQDSGVDLELIEVDDQGLRVELLRPTHQLVYVTPAHQYPLGARMPVGRRHDLLQWAREHQAIVIEDDFDGEFRHDAAPLGPLRAMTGADESVVYIGTASKTLTPQLRLAWAVLPPQLSAAVRDAARRRRSDSCGVTARALASFIESGAMARHLARTQRTYAARRRRLVAALEEQLPQLRISGADSGMHLAARWNDGPVDTDVVAGLGRRGLMTSALSTYGIRHRPNGLLLGYAQLPETAAAAAVGEISRVLGQSGG</sequence>
<dbReference type="InterPro" id="IPR015424">
    <property type="entry name" value="PyrdxlP-dep_Trfase"/>
</dbReference>
<dbReference type="InterPro" id="IPR015421">
    <property type="entry name" value="PyrdxlP-dep_Trfase_major"/>
</dbReference>
<evidence type="ECO:0000256" key="3">
    <source>
        <dbReference type="ARBA" id="ARBA00023015"/>
    </source>
</evidence>
<dbReference type="InterPro" id="IPR051446">
    <property type="entry name" value="HTH_trans_reg/aminotransferase"/>
</dbReference>
<dbReference type="SUPFAM" id="SSF46785">
    <property type="entry name" value="Winged helix' DNA-binding domain"/>
    <property type="match status" value="1"/>
</dbReference>
<dbReference type="Gene3D" id="3.40.640.10">
    <property type="entry name" value="Type I PLP-dependent aspartate aminotransferase-like (Major domain)"/>
    <property type="match status" value="1"/>
</dbReference>
<dbReference type="InterPro" id="IPR036388">
    <property type="entry name" value="WH-like_DNA-bd_sf"/>
</dbReference>
<gene>
    <name evidence="7" type="ORF">GCM10011492_02840</name>
</gene>
<evidence type="ECO:0000256" key="5">
    <source>
        <dbReference type="ARBA" id="ARBA00023163"/>
    </source>
</evidence>
<keyword evidence="2" id="KW-0663">Pyridoxal phosphate</keyword>
<dbReference type="Proteomes" id="UP000636793">
    <property type="component" value="Unassembled WGS sequence"/>
</dbReference>
<dbReference type="InterPro" id="IPR000524">
    <property type="entry name" value="Tscrpt_reg_HTH_GntR"/>
</dbReference>
<evidence type="ECO:0000313" key="8">
    <source>
        <dbReference type="Proteomes" id="UP000636793"/>
    </source>
</evidence>
<name>A0A916ST82_9MICO</name>
<dbReference type="EMBL" id="BMHI01000001">
    <property type="protein sequence ID" value="GGB16497.1"/>
    <property type="molecule type" value="Genomic_DNA"/>
</dbReference>
<organism evidence="7 8">
    <name type="scientific">Flexivirga endophytica</name>
    <dbReference type="NCBI Taxonomy" id="1849103"/>
    <lineage>
        <taxon>Bacteria</taxon>
        <taxon>Bacillati</taxon>
        <taxon>Actinomycetota</taxon>
        <taxon>Actinomycetes</taxon>
        <taxon>Micrococcales</taxon>
        <taxon>Dermacoccaceae</taxon>
        <taxon>Flexivirga</taxon>
    </lineage>
</organism>
<proteinExistence type="inferred from homology"/>
<dbReference type="AlphaFoldDB" id="A0A916ST82"/>
<keyword evidence="4" id="KW-0238">DNA-binding</keyword>
<dbReference type="CDD" id="cd00609">
    <property type="entry name" value="AAT_like"/>
    <property type="match status" value="1"/>
</dbReference>
<dbReference type="PROSITE" id="PS50949">
    <property type="entry name" value="HTH_GNTR"/>
    <property type="match status" value="1"/>
</dbReference>
<dbReference type="Gene3D" id="1.10.10.10">
    <property type="entry name" value="Winged helix-like DNA-binding domain superfamily/Winged helix DNA-binding domain"/>
    <property type="match status" value="1"/>
</dbReference>
<comment type="caution">
    <text evidence="7">The sequence shown here is derived from an EMBL/GenBank/DDBJ whole genome shotgun (WGS) entry which is preliminary data.</text>
</comment>
<dbReference type="InterPro" id="IPR004839">
    <property type="entry name" value="Aminotransferase_I/II_large"/>
</dbReference>
<dbReference type="PANTHER" id="PTHR46577">
    <property type="entry name" value="HTH-TYPE TRANSCRIPTIONAL REGULATORY PROTEIN GABR"/>
    <property type="match status" value="1"/>
</dbReference>
<feature type="domain" description="HTH gntR-type" evidence="6">
    <location>
        <begin position="17"/>
        <end position="85"/>
    </location>
</feature>
<dbReference type="InterPro" id="IPR036390">
    <property type="entry name" value="WH_DNA-bd_sf"/>
</dbReference>
<reference evidence="7" key="2">
    <citation type="submission" date="2020-09" db="EMBL/GenBank/DDBJ databases">
        <authorList>
            <person name="Sun Q."/>
            <person name="Zhou Y."/>
        </authorList>
    </citation>
    <scope>NUCLEOTIDE SEQUENCE</scope>
    <source>
        <strain evidence="7">CGMCC 1.15085</strain>
    </source>
</reference>
<accession>A0A916ST82</accession>
<dbReference type="SUPFAM" id="SSF53383">
    <property type="entry name" value="PLP-dependent transferases"/>
    <property type="match status" value="1"/>
</dbReference>
<evidence type="ECO:0000256" key="1">
    <source>
        <dbReference type="ARBA" id="ARBA00005384"/>
    </source>
</evidence>
<dbReference type="PANTHER" id="PTHR46577:SF1">
    <property type="entry name" value="HTH-TYPE TRANSCRIPTIONAL REGULATORY PROTEIN GABR"/>
    <property type="match status" value="1"/>
</dbReference>
<dbReference type="RefSeq" id="WP_188835183.1">
    <property type="nucleotide sequence ID" value="NZ_BMHI01000001.1"/>
</dbReference>
<dbReference type="GO" id="GO:0030170">
    <property type="term" value="F:pyridoxal phosphate binding"/>
    <property type="evidence" value="ECO:0007669"/>
    <property type="project" value="InterPro"/>
</dbReference>
<dbReference type="Pfam" id="PF00155">
    <property type="entry name" value="Aminotran_1_2"/>
    <property type="match status" value="1"/>
</dbReference>
<dbReference type="Pfam" id="PF00392">
    <property type="entry name" value="GntR"/>
    <property type="match status" value="1"/>
</dbReference>
<evidence type="ECO:0000313" key="7">
    <source>
        <dbReference type="EMBL" id="GGB16497.1"/>
    </source>
</evidence>
<dbReference type="SMART" id="SM00345">
    <property type="entry name" value="HTH_GNTR"/>
    <property type="match status" value="1"/>
</dbReference>
<comment type="similarity">
    <text evidence="1">In the C-terminal section; belongs to the class-I pyridoxal-phosphate-dependent aminotransferase family.</text>
</comment>
<keyword evidence="8" id="KW-1185">Reference proteome</keyword>
<evidence type="ECO:0000256" key="2">
    <source>
        <dbReference type="ARBA" id="ARBA00022898"/>
    </source>
</evidence>
<protein>
    <submittedName>
        <fullName evidence="7">GntR family transcriptional regulator</fullName>
    </submittedName>
</protein>